<dbReference type="Pfam" id="PF15813">
    <property type="entry name" value="DUF4708"/>
    <property type="match status" value="1"/>
</dbReference>
<dbReference type="PANTHER" id="PTHR28495:SF1">
    <property type="entry name" value="GENE, 17266-RELATED"/>
    <property type="match status" value="1"/>
</dbReference>
<dbReference type="PANTHER" id="PTHR28495">
    <property type="entry name" value="HYPOTHETICAL PROTEIN LOC100359752"/>
    <property type="match status" value="1"/>
</dbReference>
<evidence type="ECO:0000256" key="1">
    <source>
        <dbReference type="SAM" id="MobiDB-lite"/>
    </source>
</evidence>
<protein>
    <recommendedName>
        <fullName evidence="2">DUF4708 domain-containing protein</fullName>
    </recommendedName>
</protein>
<feature type="domain" description="DUF4708" evidence="2">
    <location>
        <begin position="5"/>
        <end position="276"/>
    </location>
</feature>
<keyword evidence="4" id="KW-1185">Reference proteome</keyword>
<feature type="region of interest" description="Disordered" evidence="1">
    <location>
        <begin position="446"/>
        <end position="481"/>
    </location>
</feature>
<organism evidence="3 4">
    <name type="scientific">Candidula unifasciata</name>
    <dbReference type="NCBI Taxonomy" id="100452"/>
    <lineage>
        <taxon>Eukaryota</taxon>
        <taxon>Metazoa</taxon>
        <taxon>Spiralia</taxon>
        <taxon>Lophotrochozoa</taxon>
        <taxon>Mollusca</taxon>
        <taxon>Gastropoda</taxon>
        <taxon>Heterobranchia</taxon>
        <taxon>Euthyneura</taxon>
        <taxon>Panpulmonata</taxon>
        <taxon>Eupulmonata</taxon>
        <taxon>Stylommatophora</taxon>
        <taxon>Helicina</taxon>
        <taxon>Helicoidea</taxon>
        <taxon>Geomitridae</taxon>
        <taxon>Candidula</taxon>
    </lineage>
</organism>
<evidence type="ECO:0000259" key="2">
    <source>
        <dbReference type="Pfam" id="PF15813"/>
    </source>
</evidence>
<reference evidence="3" key="1">
    <citation type="submission" date="2021-04" db="EMBL/GenBank/DDBJ databases">
        <authorList>
            <consortium name="Molecular Ecology Group"/>
        </authorList>
    </citation>
    <scope>NUCLEOTIDE SEQUENCE</scope>
</reference>
<accession>A0A8S3YWY5</accession>
<proteinExistence type="predicted"/>
<feature type="compositionally biased region" description="Basic and acidic residues" evidence="1">
    <location>
        <begin position="450"/>
        <end position="479"/>
    </location>
</feature>
<dbReference type="AlphaFoldDB" id="A0A8S3YWY5"/>
<dbReference type="InterPro" id="IPR031643">
    <property type="entry name" value="DUF4708"/>
</dbReference>
<name>A0A8S3YWY5_9EUPU</name>
<dbReference type="OrthoDB" id="6285995at2759"/>
<feature type="region of interest" description="Disordered" evidence="1">
    <location>
        <begin position="774"/>
        <end position="823"/>
    </location>
</feature>
<evidence type="ECO:0000313" key="4">
    <source>
        <dbReference type="Proteomes" id="UP000678393"/>
    </source>
</evidence>
<gene>
    <name evidence="3" type="ORF">CUNI_LOCUS6306</name>
</gene>
<dbReference type="EMBL" id="CAJHNH020000957">
    <property type="protein sequence ID" value="CAG5120748.1"/>
    <property type="molecule type" value="Genomic_DNA"/>
</dbReference>
<sequence>MEPVILFTSPPNFEELCGVTVLVKPSVQPQLVSLQPHITKCREIIFTEPDVIASPSCDLDACFNIVMQQSLFKSGRVQARLQKLGCQLSKPYRVLPSLYQACLHYTMLARLAPVWNKAGDWLLQGRDFLMHTGYTNAIKMRLCVNKDEMFVSVCGTVVRFPPLQVEDLCLSQQEMLQIVKSTEDGVSEVMLADCWCHVLPSMKRGRIISVSLNISRQSPFTCYRDLQRYWKNMYGYRLPDTDEDILYCQVCFLPSGGGKHFTYPNVCLRAGPMQMVQRVDPKPILTTFLQDVHGRVGAVCGSPLRFQPKISFACPSLHVAGEETRRVSLSAKPVSKPVAPVRSQQSISHLFNITNTDRQASLKEKLYKQTNEMAKEDMGLVNATQAEIRLIHENEKQVQEYHDKDDSNSYTVRQLINIDKKAPAREKLYEQKTEKPKEDMNFVNVSQTEKGQENEKRVQENHAKEETERRLTQENEKQVQECQDNDDLNLYTVGKKAENQIITQKNGTENTIYHSQPNTSVDQKYNSLLQKQMTNSDNSGKHNNTQPVVANKFVPHFRPKPKCHVDKKQFTSENFHCIIPKETSFKPVFKPCLSKATSSKKDKTVAQSSGTNIAIIQSPSSKLRLATNKTSNTPAKEQDSPQLTFSVSVPHFRNNLKQKSLKCAQTKPALSKTVSSSVIDLKTVAEKTKQCNPRSMMKSTTNSDLSLSAQRPDTILLPPVSSVSNTPIALFDSISKIASERKSQPSPRSIMNSPSFCGLVLPAERLENMLLTPAHGNAREPPSTPVLLGKSSQESNGWCKNGSQDAMKRKKVTEGEETLKKPRVKSQVQNLDVEALARSNQLGKVNTVTLTAWLKDRGVICRSKDKKNDLVDKVNSYISDGKPAA</sequence>
<dbReference type="Proteomes" id="UP000678393">
    <property type="component" value="Unassembled WGS sequence"/>
</dbReference>
<feature type="compositionally biased region" description="Polar residues" evidence="1">
    <location>
        <begin position="790"/>
        <end position="804"/>
    </location>
</feature>
<comment type="caution">
    <text evidence="3">The sequence shown here is derived from an EMBL/GenBank/DDBJ whole genome shotgun (WGS) entry which is preliminary data.</text>
</comment>
<evidence type="ECO:0000313" key="3">
    <source>
        <dbReference type="EMBL" id="CAG5120748.1"/>
    </source>
</evidence>